<evidence type="ECO:0000313" key="1">
    <source>
        <dbReference type="EMBL" id="MDT2403225.1"/>
    </source>
</evidence>
<name>A0AAJ2MGT7_ENTAV</name>
<evidence type="ECO:0000313" key="2">
    <source>
        <dbReference type="EMBL" id="MDT2514054.1"/>
    </source>
</evidence>
<accession>A0AAJ2MGT7</accession>
<protein>
    <submittedName>
        <fullName evidence="1">Uncharacterized protein</fullName>
    </submittedName>
</protein>
<sequence>MTFLEFTYNEKKEILTDEPIKESLLLRNQWIKEYVNAMIKGFFL</sequence>
<organism evidence="1 3">
    <name type="scientific">Enterococcus avium</name>
    <name type="common">Streptococcus avium</name>
    <dbReference type="NCBI Taxonomy" id="33945"/>
    <lineage>
        <taxon>Bacteria</taxon>
        <taxon>Bacillati</taxon>
        <taxon>Bacillota</taxon>
        <taxon>Bacilli</taxon>
        <taxon>Lactobacillales</taxon>
        <taxon>Enterococcaceae</taxon>
        <taxon>Enterococcus</taxon>
    </lineage>
</organism>
<proteinExistence type="predicted"/>
<dbReference type="RefSeq" id="WP_256145349.1">
    <property type="nucleotide sequence ID" value="NZ_CAAKOC010000219.1"/>
</dbReference>
<gene>
    <name evidence="1" type="ORF">P7D43_12685</name>
    <name evidence="2" type="ORF">P7D79_07370</name>
</gene>
<dbReference type="AlphaFoldDB" id="A0AAJ2MGT7"/>
<dbReference type="Proteomes" id="UP001260773">
    <property type="component" value="Unassembled WGS sequence"/>
</dbReference>
<dbReference type="Proteomes" id="UP001264335">
    <property type="component" value="Unassembled WGS sequence"/>
</dbReference>
<dbReference type="EMBL" id="JARPWH010000043">
    <property type="protein sequence ID" value="MDT2403225.1"/>
    <property type="molecule type" value="Genomic_DNA"/>
</dbReference>
<evidence type="ECO:0000313" key="4">
    <source>
        <dbReference type="Proteomes" id="UP001264335"/>
    </source>
</evidence>
<evidence type="ECO:0000313" key="3">
    <source>
        <dbReference type="Proteomes" id="UP001260773"/>
    </source>
</evidence>
<reference evidence="1 4" key="1">
    <citation type="submission" date="2023-03" db="EMBL/GenBank/DDBJ databases">
        <authorList>
            <person name="Shen W."/>
            <person name="Cai J."/>
        </authorList>
    </citation>
    <scope>NUCLEOTIDE SEQUENCE</scope>
    <source>
        <strain evidence="1">P33-2</strain>
        <strain evidence="2 4">Y2</strain>
    </source>
</reference>
<comment type="caution">
    <text evidence="1">The sequence shown here is derived from an EMBL/GenBank/DDBJ whole genome shotgun (WGS) entry which is preliminary data.</text>
</comment>
<dbReference type="EMBL" id="JARPWY010000015">
    <property type="protein sequence ID" value="MDT2514054.1"/>
    <property type="molecule type" value="Genomic_DNA"/>
</dbReference>